<protein>
    <submittedName>
        <fullName evidence="1">Uncharacterized protein</fullName>
    </submittedName>
</protein>
<name>A0A7S3RYX6_9SPIT</name>
<accession>A0A7S3RYX6</accession>
<organism evidence="1">
    <name type="scientific">Strombidinopsis acuminata</name>
    <dbReference type="NCBI Taxonomy" id="141414"/>
    <lineage>
        <taxon>Eukaryota</taxon>
        <taxon>Sar</taxon>
        <taxon>Alveolata</taxon>
        <taxon>Ciliophora</taxon>
        <taxon>Intramacronucleata</taxon>
        <taxon>Spirotrichea</taxon>
        <taxon>Choreotrichia</taxon>
        <taxon>Choreotrichida</taxon>
        <taxon>Strombidinopsidae</taxon>
        <taxon>Strombidinopsis</taxon>
    </lineage>
</organism>
<evidence type="ECO:0000313" key="1">
    <source>
        <dbReference type="EMBL" id="CAE0539173.1"/>
    </source>
</evidence>
<sequence length="230" mass="23756">MGLSGCDSPQKNIDDIGREVRKAWDKIEHSKAVQKMTGEAMDALHALENATKTGAKDVKEKLEKMEAAVAALYAVYKSSLHPPDGPYVLNPKCLLAMAVGGGAVLAAEGLALAALGFAAQGVEAASLEALWKRLASDVGDSLEGSLLARLKKLGAKGLSVAQYFKVYESLAKAAAIFCGVVNNLCHGCIANAPHLLAVSTATIAAGGQTNHLLAVSNATAASAQTNEIVF</sequence>
<dbReference type="InterPro" id="IPR038213">
    <property type="entry name" value="IFI6/IFI27-like_sf"/>
</dbReference>
<proteinExistence type="predicted"/>
<dbReference type="Gene3D" id="6.10.110.10">
    <property type="match status" value="1"/>
</dbReference>
<gene>
    <name evidence="1" type="ORF">SACU0126_LOCUS8682</name>
</gene>
<dbReference type="EMBL" id="HBIQ01026459">
    <property type="protein sequence ID" value="CAE0539173.1"/>
    <property type="molecule type" value="Transcribed_RNA"/>
</dbReference>
<dbReference type="AlphaFoldDB" id="A0A7S3RYX6"/>
<reference evidence="1" key="1">
    <citation type="submission" date="2021-01" db="EMBL/GenBank/DDBJ databases">
        <authorList>
            <person name="Corre E."/>
            <person name="Pelletier E."/>
            <person name="Niang G."/>
            <person name="Scheremetjew M."/>
            <person name="Finn R."/>
            <person name="Kale V."/>
            <person name="Holt S."/>
            <person name="Cochrane G."/>
            <person name="Meng A."/>
            <person name="Brown T."/>
            <person name="Cohen L."/>
        </authorList>
    </citation>
    <scope>NUCLEOTIDE SEQUENCE</scope>
    <source>
        <strain evidence="1">SPMC142</strain>
    </source>
</reference>